<reference evidence="1" key="1">
    <citation type="journal article" date="2023" name="Plant J.">
        <title>Genome sequences and population genomics provide insights into the demographic history, inbreeding, and mutation load of two 'living fossil' tree species of Dipteronia.</title>
        <authorList>
            <person name="Feng Y."/>
            <person name="Comes H.P."/>
            <person name="Chen J."/>
            <person name="Zhu S."/>
            <person name="Lu R."/>
            <person name="Zhang X."/>
            <person name="Li P."/>
            <person name="Qiu J."/>
            <person name="Olsen K.M."/>
            <person name="Qiu Y."/>
        </authorList>
    </citation>
    <scope>NUCLEOTIDE SEQUENCE</scope>
    <source>
        <strain evidence="1">NBL</strain>
    </source>
</reference>
<name>A0AAE0EKJ9_9ROSI</name>
<evidence type="ECO:0008006" key="3">
    <source>
        <dbReference type="Google" id="ProtNLM"/>
    </source>
</evidence>
<gene>
    <name evidence="1" type="ORF">Dsin_003053</name>
</gene>
<proteinExistence type="predicted"/>
<keyword evidence="2" id="KW-1185">Reference proteome</keyword>
<evidence type="ECO:0000313" key="2">
    <source>
        <dbReference type="Proteomes" id="UP001281410"/>
    </source>
</evidence>
<dbReference type="EMBL" id="JANJYJ010000001">
    <property type="protein sequence ID" value="KAK3231172.1"/>
    <property type="molecule type" value="Genomic_DNA"/>
</dbReference>
<dbReference type="PANTHER" id="PTHR36000:SF3">
    <property type="entry name" value="EMBRYO DEFECTIVE 1273"/>
    <property type="match status" value="1"/>
</dbReference>
<evidence type="ECO:0000313" key="1">
    <source>
        <dbReference type="EMBL" id="KAK3231172.1"/>
    </source>
</evidence>
<dbReference type="PANTHER" id="PTHR36000">
    <property type="entry name" value="DEFECTIVE 1273 PROTEIN, PUTATIVE-RELATED"/>
    <property type="match status" value="1"/>
</dbReference>
<accession>A0AAE0EKJ9</accession>
<protein>
    <recommendedName>
        <fullName evidence="3">Embryo defective 1273</fullName>
    </recommendedName>
</protein>
<organism evidence="1 2">
    <name type="scientific">Dipteronia sinensis</name>
    <dbReference type="NCBI Taxonomy" id="43782"/>
    <lineage>
        <taxon>Eukaryota</taxon>
        <taxon>Viridiplantae</taxon>
        <taxon>Streptophyta</taxon>
        <taxon>Embryophyta</taxon>
        <taxon>Tracheophyta</taxon>
        <taxon>Spermatophyta</taxon>
        <taxon>Magnoliopsida</taxon>
        <taxon>eudicotyledons</taxon>
        <taxon>Gunneridae</taxon>
        <taxon>Pentapetalae</taxon>
        <taxon>rosids</taxon>
        <taxon>malvids</taxon>
        <taxon>Sapindales</taxon>
        <taxon>Sapindaceae</taxon>
        <taxon>Hippocastanoideae</taxon>
        <taxon>Acereae</taxon>
        <taxon>Dipteronia</taxon>
    </lineage>
</organism>
<comment type="caution">
    <text evidence="1">The sequence shown here is derived from an EMBL/GenBank/DDBJ whole genome shotgun (WGS) entry which is preliminary data.</text>
</comment>
<sequence length="233" mass="26399">MALPASTLLSLTPKFQIIKLCKHQTSQLQSCSLWGVHYKNSRKCSVKVTMAQMGDPDKVKLQLSIVKERLWEAVPDSAKDFPWKKAEKTVLEKLFDLGQKALKWSLIVLFIFSSLSDAIFSISRNQELMIPFGLLVGRLMTDFLRETLHELFRGSEGKVLQREFLGLGCFFVLVKFMSTFFALQARVFLLHVANGGLMQALWLWRSLVEENDRGNGEISASNQDAQLAINAKD</sequence>
<dbReference type="Proteomes" id="UP001281410">
    <property type="component" value="Unassembled WGS sequence"/>
</dbReference>
<dbReference type="AlphaFoldDB" id="A0AAE0EKJ9"/>